<organism evidence="2 3">
    <name type="scientific">Aspergillus brasiliensis (strain CBS 101740 / IMI 381727 / IBT 21946)</name>
    <dbReference type="NCBI Taxonomy" id="767769"/>
    <lineage>
        <taxon>Eukaryota</taxon>
        <taxon>Fungi</taxon>
        <taxon>Dikarya</taxon>
        <taxon>Ascomycota</taxon>
        <taxon>Pezizomycotina</taxon>
        <taxon>Eurotiomycetes</taxon>
        <taxon>Eurotiomycetidae</taxon>
        <taxon>Eurotiales</taxon>
        <taxon>Aspergillaceae</taxon>
        <taxon>Aspergillus</taxon>
        <taxon>Aspergillus subgen. Circumdati</taxon>
    </lineage>
</organism>
<protein>
    <submittedName>
        <fullName evidence="2">Uncharacterized protein</fullName>
    </submittedName>
</protein>
<evidence type="ECO:0000256" key="1">
    <source>
        <dbReference type="SAM" id="MobiDB-lite"/>
    </source>
</evidence>
<feature type="region of interest" description="Disordered" evidence="1">
    <location>
        <begin position="1"/>
        <end position="53"/>
    </location>
</feature>
<gene>
    <name evidence="2" type="ORF">ASPBRDRAFT_354968</name>
</gene>
<dbReference type="AlphaFoldDB" id="A0A1L9U5B4"/>
<dbReference type="Proteomes" id="UP000184499">
    <property type="component" value="Unassembled WGS sequence"/>
</dbReference>
<dbReference type="EMBL" id="KV878696">
    <property type="protein sequence ID" value="OJJ66870.1"/>
    <property type="molecule type" value="Genomic_DNA"/>
</dbReference>
<evidence type="ECO:0000313" key="3">
    <source>
        <dbReference type="Proteomes" id="UP000184499"/>
    </source>
</evidence>
<feature type="compositionally biased region" description="Basic and acidic residues" evidence="1">
    <location>
        <begin position="1"/>
        <end position="24"/>
    </location>
</feature>
<evidence type="ECO:0000313" key="2">
    <source>
        <dbReference type="EMBL" id="OJJ66870.1"/>
    </source>
</evidence>
<dbReference type="VEuPathDB" id="FungiDB:ASPBRDRAFT_354968"/>
<sequence length="134" mass="14855">MKMRKRERERERKRERESRARESRAGSPSEGKACRATSRPSKRRPSHGSQPVTWLRHGCGCHAAIIMVVVLGEKATHVRSLFLARCMPIVLRLVSTLPKAACLPSSLQLTSLQLIHSSSSEVCLLLFILVLGGG</sequence>
<accession>A0A1L9U5B4</accession>
<proteinExistence type="predicted"/>
<dbReference type="RefSeq" id="XP_067474119.1">
    <property type="nucleotide sequence ID" value="XM_067623356.1"/>
</dbReference>
<reference evidence="3" key="1">
    <citation type="journal article" date="2017" name="Genome Biol.">
        <title>Comparative genomics reveals high biological diversity and specific adaptations in the industrially and medically important fungal genus Aspergillus.</title>
        <authorList>
            <person name="de Vries R.P."/>
            <person name="Riley R."/>
            <person name="Wiebenga A."/>
            <person name="Aguilar-Osorio G."/>
            <person name="Amillis S."/>
            <person name="Uchima C.A."/>
            <person name="Anderluh G."/>
            <person name="Asadollahi M."/>
            <person name="Askin M."/>
            <person name="Barry K."/>
            <person name="Battaglia E."/>
            <person name="Bayram O."/>
            <person name="Benocci T."/>
            <person name="Braus-Stromeyer S.A."/>
            <person name="Caldana C."/>
            <person name="Canovas D."/>
            <person name="Cerqueira G.C."/>
            <person name="Chen F."/>
            <person name="Chen W."/>
            <person name="Choi C."/>
            <person name="Clum A."/>
            <person name="Dos Santos R.A."/>
            <person name="Damasio A.R."/>
            <person name="Diallinas G."/>
            <person name="Emri T."/>
            <person name="Fekete E."/>
            <person name="Flipphi M."/>
            <person name="Freyberg S."/>
            <person name="Gallo A."/>
            <person name="Gournas C."/>
            <person name="Habgood R."/>
            <person name="Hainaut M."/>
            <person name="Harispe M.L."/>
            <person name="Henrissat B."/>
            <person name="Hilden K.S."/>
            <person name="Hope R."/>
            <person name="Hossain A."/>
            <person name="Karabika E."/>
            <person name="Karaffa L."/>
            <person name="Karanyi Z."/>
            <person name="Krasevec N."/>
            <person name="Kuo A."/>
            <person name="Kusch H."/>
            <person name="LaButti K."/>
            <person name="Lagendijk E.L."/>
            <person name="Lapidus A."/>
            <person name="Levasseur A."/>
            <person name="Lindquist E."/>
            <person name="Lipzen A."/>
            <person name="Logrieco A.F."/>
            <person name="MacCabe A."/>
            <person name="Maekelae M.R."/>
            <person name="Malavazi I."/>
            <person name="Melin P."/>
            <person name="Meyer V."/>
            <person name="Mielnichuk N."/>
            <person name="Miskei M."/>
            <person name="Molnar A.P."/>
            <person name="Mule G."/>
            <person name="Ngan C.Y."/>
            <person name="Orejas M."/>
            <person name="Orosz E."/>
            <person name="Ouedraogo J.P."/>
            <person name="Overkamp K.M."/>
            <person name="Park H.-S."/>
            <person name="Perrone G."/>
            <person name="Piumi F."/>
            <person name="Punt P.J."/>
            <person name="Ram A.F."/>
            <person name="Ramon A."/>
            <person name="Rauscher S."/>
            <person name="Record E."/>
            <person name="Riano-Pachon D.M."/>
            <person name="Robert V."/>
            <person name="Roehrig J."/>
            <person name="Ruller R."/>
            <person name="Salamov A."/>
            <person name="Salih N.S."/>
            <person name="Samson R.A."/>
            <person name="Sandor E."/>
            <person name="Sanguinetti M."/>
            <person name="Schuetze T."/>
            <person name="Sepcic K."/>
            <person name="Shelest E."/>
            <person name="Sherlock G."/>
            <person name="Sophianopoulou V."/>
            <person name="Squina F.M."/>
            <person name="Sun H."/>
            <person name="Susca A."/>
            <person name="Todd R.B."/>
            <person name="Tsang A."/>
            <person name="Unkles S.E."/>
            <person name="van de Wiele N."/>
            <person name="van Rossen-Uffink D."/>
            <person name="Oliveira J.V."/>
            <person name="Vesth T.C."/>
            <person name="Visser J."/>
            <person name="Yu J.-H."/>
            <person name="Zhou M."/>
            <person name="Andersen M.R."/>
            <person name="Archer D.B."/>
            <person name="Baker S.E."/>
            <person name="Benoit I."/>
            <person name="Brakhage A.A."/>
            <person name="Braus G.H."/>
            <person name="Fischer R."/>
            <person name="Frisvad J.C."/>
            <person name="Goldman G.H."/>
            <person name="Houbraken J."/>
            <person name="Oakley B."/>
            <person name="Pocsi I."/>
            <person name="Scazzocchio C."/>
            <person name="Seiboth B."/>
            <person name="vanKuyk P.A."/>
            <person name="Wortman J."/>
            <person name="Dyer P.S."/>
            <person name="Grigoriev I.V."/>
        </authorList>
    </citation>
    <scope>NUCLEOTIDE SEQUENCE [LARGE SCALE GENOMIC DNA]</scope>
    <source>
        <strain evidence="3">CBS 101740 / IMI 381727 / IBT 21946</strain>
    </source>
</reference>
<name>A0A1L9U5B4_ASPBC</name>
<dbReference type="GeneID" id="93575844"/>
<keyword evidence="3" id="KW-1185">Reference proteome</keyword>